<evidence type="ECO:0000256" key="6">
    <source>
        <dbReference type="SAM" id="Phobius"/>
    </source>
</evidence>
<dbReference type="KEGG" id="thd:BHV28_15520"/>
<evidence type="ECO:0000256" key="4">
    <source>
        <dbReference type="ARBA" id="ARBA00022989"/>
    </source>
</evidence>
<evidence type="ECO:0000256" key="2">
    <source>
        <dbReference type="ARBA" id="ARBA00022475"/>
    </source>
</evidence>
<evidence type="ECO:0000256" key="3">
    <source>
        <dbReference type="ARBA" id="ARBA00022692"/>
    </source>
</evidence>
<feature type="transmembrane region" description="Helical" evidence="6">
    <location>
        <begin position="147"/>
        <end position="167"/>
    </location>
</feature>
<reference evidence="7 8" key="2">
    <citation type="journal article" date="2016" name="Sci. Rep.">
        <title>The genome of Rhizobiales bacteria in predatory ants reveals urease gene functions but no genes for nitrogen fixation.</title>
        <authorList>
            <person name="Neuvonen M.M."/>
            <person name="Tamarit D."/>
            <person name="Naslund K."/>
            <person name="Liebig J."/>
            <person name="Feldhaar H."/>
            <person name="Moran N.A."/>
            <person name="Guy L."/>
            <person name="Andersson S.G."/>
        </authorList>
    </citation>
    <scope>NUCLEOTIDE SEQUENCE [LARGE SCALE GENOMIC DNA]</scope>
    <source>
        <strain evidence="7 8">Hsal</strain>
    </source>
</reference>
<sequence length="204" mass="21447">MGVTAAFPAGFFLGLSLIAAIGAQNAFVLRQGLLRQYVAVVCFVCALSDAVLIVAGVAGFGALVTAAPWIATVMTLAGCAFLTVYGVRSSIAAFTGSQGLDPARVGKASLKRTLLACLAFTWLNPHVYLDTVVFLGSVSTGYGDRRFVFAAGAMAASFMFFFALGYGARFLAPLFARPVAWRVLDFLIGCIVLALALKLALDLW</sequence>
<dbReference type="Pfam" id="PF01810">
    <property type="entry name" value="LysE"/>
    <property type="match status" value="1"/>
</dbReference>
<reference evidence="7 8" key="1">
    <citation type="journal article" date="2010" name="Science">
        <title>Genomic comparison of the ants Camponotus floridanus and Harpegnathos saltator.</title>
        <authorList>
            <person name="Bonasio R."/>
            <person name="Zhang G."/>
            <person name="Ye C."/>
            <person name="Mutti N.S."/>
            <person name="Fang X."/>
            <person name="Qin N."/>
            <person name="Donahue G."/>
            <person name="Yang P."/>
            <person name="Li Q."/>
            <person name="Li C."/>
            <person name="Zhang P."/>
            <person name="Huang Z."/>
            <person name="Berger S.L."/>
            <person name="Reinberg D."/>
            <person name="Wang J."/>
            <person name="Liebig J."/>
        </authorList>
    </citation>
    <scope>NUCLEOTIDE SEQUENCE [LARGE SCALE GENOMIC DNA]</scope>
    <source>
        <strain evidence="7 8">Hsal</strain>
    </source>
</reference>
<dbReference type="EMBL" id="CP017315">
    <property type="protein sequence ID" value="AQS42232.1"/>
    <property type="molecule type" value="Genomic_DNA"/>
</dbReference>
<feature type="transmembrane region" description="Helical" evidence="6">
    <location>
        <begin position="66"/>
        <end position="87"/>
    </location>
</feature>
<dbReference type="InterPro" id="IPR001123">
    <property type="entry name" value="LeuE-type"/>
</dbReference>
<evidence type="ECO:0000256" key="5">
    <source>
        <dbReference type="ARBA" id="ARBA00023136"/>
    </source>
</evidence>
<keyword evidence="2" id="KW-1003">Cell membrane</keyword>
<evidence type="ECO:0000313" key="8">
    <source>
        <dbReference type="Proteomes" id="UP000188912"/>
    </source>
</evidence>
<dbReference type="GO" id="GO:0015171">
    <property type="term" value="F:amino acid transmembrane transporter activity"/>
    <property type="evidence" value="ECO:0007669"/>
    <property type="project" value="TreeGrafter"/>
</dbReference>
<evidence type="ECO:0000313" key="7">
    <source>
        <dbReference type="EMBL" id="AQS42232.1"/>
    </source>
</evidence>
<keyword evidence="4 6" id="KW-1133">Transmembrane helix</keyword>
<dbReference type="PANTHER" id="PTHR30086">
    <property type="entry name" value="ARGININE EXPORTER PROTEIN ARGO"/>
    <property type="match status" value="1"/>
</dbReference>
<dbReference type="Proteomes" id="UP000188912">
    <property type="component" value="Chromosome"/>
</dbReference>
<feature type="transmembrane region" description="Helical" evidence="6">
    <location>
        <begin position="114"/>
        <end position="135"/>
    </location>
</feature>
<keyword evidence="8" id="KW-1185">Reference proteome</keyword>
<keyword evidence="3 6" id="KW-0812">Transmembrane</keyword>
<dbReference type="PANTHER" id="PTHR30086:SF20">
    <property type="entry name" value="ARGININE EXPORTER PROTEIN ARGO-RELATED"/>
    <property type="match status" value="1"/>
</dbReference>
<feature type="transmembrane region" description="Helical" evidence="6">
    <location>
        <begin position="6"/>
        <end position="28"/>
    </location>
</feature>
<keyword evidence="5 6" id="KW-0472">Membrane</keyword>
<evidence type="ECO:0000256" key="1">
    <source>
        <dbReference type="ARBA" id="ARBA00004651"/>
    </source>
</evidence>
<feature type="transmembrane region" description="Helical" evidence="6">
    <location>
        <begin position="179"/>
        <end position="201"/>
    </location>
</feature>
<gene>
    <name evidence="7" type="ORF">BHV28_15520</name>
</gene>
<organism evidence="7 8">
    <name type="scientific">Candidatus Tokpelaia hoelldobleri</name>
    <dbReference type="NCBI Taxonomy" id="1902579"/>
    <lineage>
        <taxon>Bacteria</taxon>
        <taxon>Pseudomonadati</taxon>
        <taxon>Pseudomonadota</taxon>
        <taxon>Alphaproteobacteria</taxon>
        <taxon>Hyphomicrobiales</taxon>
        <taxon>Candidatus Tokpelaia</taxon>
    </lineage>
</organism>
<accession>A0A1U9JWH0</accession>
<dbReference type="STRING" id="1902579.BHV28_15520"/>
<comment type="subcellular location">
    <subcellularLocation>
        <location evidence="1">Cell membrane</location>
        <topology evidence="1">Multi-pass membrane protein</topology>
    </subcellularLocation>
</comment>
<name>A0A1U9JWH0_9HYPH</name>
<feature type="transmembrane region" description="Helical" evidence="6">
    <location>
        <begin position="37"/>
        <end position="60"/>
    </location>
</feature>
<proteinExistence type="predicted"/>
<dbReference type="GO" id="GO:0005886">
    <property type="term" value="C:plasma membrane"/>
    <property type="evidence" value="ECO:0007669"/>
    <property type="project" value="UniProtKB-SubCell"/>
</dbReference>
<dbReference type="AlphaFoldDB" id="A0A1U9JWH0"/>
<protein>
    <submittedName>
        <fullName evidence="7">Lysine exporter protein (LYSE/YGGA)</fullName>
    </submittedName>
</protein>